<dbReference type="InterPro" id="IPR009000">
    <property type="entry name" value="Transl_B-barrel_sf"/>
</dbReference>
<dbReference type="InterPro" id="IPR002676">
    <property type="entry name" value="RimM_N"/>
</dbReference>
<comment type="function">
    <text evidence="5">An accessory protein needed during the final step in the assembly of 30S ribosomal subunit, possibly for assembly of the head region. Essential for efficient processing of 16S rRNA. May be needed both before and after RbfA during the maturation of 16S rRNA. It has affinity for free ribosomal 30S subunits but not for 70S ribosomes.</text>
</comment>
<dbReference type="InterPro" id="IPR036976">
    <property type="entry name" value="RimM_N_sf"/>
</dbReference>
<dbReference type="Pfam" id="PF05239">
    <property type="entry name" value="PRC"/>
    <property type="match status" value="1"/>
</dbReference>
<gene>
    <name evidence="5 8" type="primary">rimM</name>
    <name evidence="8" type="ORF">FHP05_01190</name>
</gene>
<dbReference type="InterPro" id="IPR027275">
    <property type="entry name" value="PRC-brl_dom"/>
</dbReference>
<dbReference type="Proteomes" id="UP000321574">
    <property type="component" value="Unassembled WGS sequence"/>
</dbReference>
<keyword evidence="9" id="KW-1185">Reference proteome</keyword>
<dbReference type="AlphaFoldDB" id="A0A5C8P4E9"/>
<dbReference type="InterPro" id="IPR011033">
    <property type="entry name" value="PRC_barrel-like_sf"/>
</dbReference>
<dbReference type="GO" id="GO:0043022">
    <property type="term" value="F:ribosome binding"/>
    <property type="evidence" value="ECO:0007669"/>
    <property type="project" value="InterPro"/>
</dbReference>
<dbReference type="OrthoDB" id="9810331at2"/>
<comment type="domain">
    <text evidence="5">The PRC barrel domain binds ribosomal protein uS19.</text>
</comment>
<dbReference type="Gene3D" id="2.30.30.240">
    <property type="entry name" value="PRC-barrel domain"/>
    <property type="match status" value="1"/>
</dbReference>
<comment type="caution">
    <text evidence="8">The sequence shown here is derived from an EMBL/GenBank/DDBJ whole genome shotgun (WGS) entry which is preliminary data.</text>
</comment>
<keyword evidence="1 5" id="KW-0963">Cytoplasm</keyword>
<dbReference type="HAMAP" id="MF_00014">
    <property type="entry name" value="Ribosome_mat_RimM"/>
    <property type="match status" value="1"/>
</dbReference>
<dbReference type="SUPFAM" id="SSF50346">
    <property type="entry name" value="PRC-barrel domain"/>
    <property type="match status" value="1"/>
</dbReference>
<keyword evidence="3 5" id="KW-0698">rRNA processing</keyword>
<protein>
    <recommendedName>
        <fullName evidence="5">Ribosome maturation factor RimM</fullName>
    </recommendedName>
</protein>
<organism evidence="8 9">
    <name type="scientific">Cerasibacillus terrae</name>
    <dbReference type="NCBI Taxonomy" id="2498845"/>
    <lineage>
        <taxon>Bacteria</taxon>
        <taxon>Bacillati</taxon>
        <taxon>Bacillota</taxon>
        <taxon>Bacilli</taxon>
        <taxon>Bacillales</taxon>
        <taxon>Bacillaceae</taxon>
        <taxon>Cerasibacillus</taxon>
    </lineage>
</organism>
<evidence type="ECO:0000313" key="9">
    <source>
        <dbReference type="Proteomes" id="UP000321574"/>
    </source>
</evidence>
<evidence type="ECO:0000259" key="6">
    <source>
        <dbReference type="Pfam" id="PF01782"/>
    </source>
</evidence>
<evidence type="ECO:0000256" key="2">
    <source>
        <dbReference type="ARBA" id="ARBA00022517"/>
    </source>
</evidence>
<keyword evidence="4 5" id="KW-0143">Chaperone</keyword>
<dbReference type="PANTHER" id="PTHR33692:SF1">
    <property type="entry name" value="RIBOSOME MATURATION FACTOR RIMM"/>
    <property type="match status" value="1"/>
</dbReference>
<reference evidence="8 9" key="1">
    <citation type="submission" date="2019-06" db="EMBL/GenBank/DDBJ databases">
        <title>Cerasibacillus sp. nov., isolated from maize field.</title>
        <authorList>
            <person name="Lin S.-Y."/>
            <person name="Tsai C.-F."/>
            <person name="Young C.-C."/>
        </authorList>
    </citation>
    <scope>NUCLEOTIDE SEQUENCE [LARGE SCALE GENOMIC DNA]</scope>
    <source>
        <strain evidence="8 9">CC-CFT480</strain>
    </source>
</reference>
<evidence type="ECO:0000256" key="3">
    <source>
        <dbReference type="ARBA" id="ARBA00022552"/>
    </source>
</evidence>
<keyword evidence="2 5" id="KW-0690">Ribosome biogenesis</keyword>
<dbReference type="GO" id="GO:0042274">
    <property type="term" value="P:ribosomal small subunit biogenesis"/>
    <property type="evidence" value="ECO:0007669"/>
    <property type="project" value="UniProtKB-UniRule"/>
</dbReference>
<evidence type="ECO:0000256" key="4">
    <source>
        <dbReference type="ARBA" id="ARBA00023186"/>
    </source>
</evidence>
<name>A0A5C8P4E9_9BACI</name>
<comment type="similarity">
    <text evidence="5">Belongs to the RimM family.</text>
</comment>
<proteinExistence type="inferred from homology"/>
<sequence length="172" mass="19731">MMEDSMINVGKVINTHGIKGELKILRLSDNPERFNPGNRLYIFPIEGSPQEIIIESQRYHKQYDLIKFVGYENINEVERFKNASLKVSMDELDELEEGQYYYHEIIGCEVFIIKGEKIGIVSDIFTTGANDVWTIKQANGKEVCIPYIDDVVKSINIGEKKILIEPMEGLLD</sequence>
<evidence type="ECO:0000259" key="7">
    <source>
        <dbReference type="Pfam" id="PF05239"/>
    </source>
</evidence>
<evidence type="ECO:0000256" key="5">
    <source>
        <dbReference type="HAMAP-Rule" id="MF_00014"/>
    </source>
</evidence>
<dbReference type="GO" id="GO:0005737">
    <property type="term" value="C:cytoplasm"/>
    <property type="evidence" value="ECO:0007669"/>
    <property type="project" value="UniProtKB-SubCell"/>
</dbReference>
<accession>A0A5C8P4E9</accession>
<dbReference type="Gene3D" id="2.40.30.60">
    <property type="entry name" value="RimM"/>
    <property type="match status" value="1"/>
</dbReference>
<dbReference type="NCBIfam" id="TIGR02273">
    <property type="entry name" value="16S_RimM"/>
    <property type="match status" value="1"/>
</dbReference>
<dbReference type="GO" id="GO:0005840">
    <property type="term" value="C:ribosome"/>
    <property type="evidence" value="ECO:0007669"/>
    <property type="project" value="InterPro"/>
</dbReference>
<dbReference type="InterPro" id="IPR011961">
    <property type="entry name" value="RimM"/>
</dbReference>
<evidence type="ECO:0000256" key="1">
    <source>
        <dbReference type="ARBA" id="ARBA00022490"/>
    </source>
</evidence>
<dbReference type="SUPFAM" id="SSF50447">
    <property type="entry name" value="Translation proteins"/>
    <property type="match status" value="1"/>
</dbReference>
<dbReference type="EMBL" id="VDUW01000001">
    <property type="protein sequence ID" value="TXL68114.1"/>
    <property type="molecule type" value="Genomic_DNA"/>
</dbReference>
<comment type="subunit">
    <text evidence="5">Binds ribosomal protein uS19.</text>
</comment>
<dbReference type="PANTHER" id="PTHR33692">
    <property type="entry name" value="RIBOSOME MATURATION FACTOR RIMM"/>
    <property type="match status" value="1"/>
</dbReference>
<feature type="domain" description="PRC-barrel" evidence="7">
    <location>
        <begin position="97"/>
        <end position="171"/>
    </location>
</feature>
<dbReference type="Pfam" id="PF01782">
    <property type="entry name" value="RimM"/>
    <property type="match status" value="1"/>
</dbReference>
<comment type="subcellular location">
    <subcellularLocation>
        <location evidence="5">Cytoplasm</location>
    </subcellularLocation>
</comment>
<feature type="domain" description="RimM N-terminal" evidence="6">
    <location>
        <begin position="9"/>
        <end position="90"/>
    </location>
</feature>
<evidence type="ECO:0000313" key="8">
    <source>
        <dbReference type="EMBL" id="TXL68114.1"/>
    </source>
</evidence>
<dbReference type="GO" id="GO:0006364">
    <property type="term" value="P:rRNA processing"/>
    <property type="evidence" value="ECO:0007669"/>
    <property type="project" value="UniProtKB-UniRule"/>
</dbReference>